<dbReference type="InterPro" id="IPR010982">
    <property type="entry name" value="Lambda_DNA-bd_dom_sf"/>
</dbReference>
<organism evidence="2 3">
    <name type="scientific">Saccharothrix texasensis</name>
    <dbReference type="NCBI Taxonomy" id="103734"/>
    <lineage>
        <taxon>Bacteria</taxon>
        <taxon>Bacillati</taxon>
        <taxon>Actinomycetota</taxon>
        <taxon>Actinomycetes</taxon>
        <taxon>Pseudonocardiales</taxon>
        <taxon>Pseudonocardiaceae</taxon>
        <taxon>Saccharothrix</taxon>
    </lineage>
</organism>
<dbReference type="EMBL" id="RJKM01000001">
    <property type="protein sequence ID" value="ROP40230.1"/>
    <property type="molecule type" value="Genomic_DNA"/>
</dbReference>
<protein>
    <submittedName>
        <fullName evidence="2">Helix-turn-helix protein</fullName>
    </submittedName>
</protein>
<dbReference type="GO" id="GO:0003677">
    <property type="term" value="F:DNA binding"/>
    <property type="evidence" value="ECO:0007669"/>
    <property type="project" value="InterPro"/>
</dbReference>
<sequence>MTARQSGPTKRRRRLGQLLRTLRDERSVSVEAVMERLHCSDATVSRFETGKSLIKHSDLEVLLDFLSADDDTRRQAFEMWADASQIGRQPEYLNALPRKFRAYVRLEAEASRGLFLQPLLVPGLLQTEDYARAIHTADKFVPRDGIEKSVAARVSRQRVLTGPDPLQVHAVVDEAVIRRVIGGTAVMRKQLERLLELGGQPNVTIQVLPFGVGAIGTMSGPVTILEFPDPEDPPNVYLEHPAGGEWVEAPSAVADFISVFDGAASVALSASESTDLISAAIADLGSK</sequence>
<dbReference type="Proteomes" id="UP000268727">
    <property type="component" value="Unassembled WGS sequence"/>
</dbReference>
<gene>
    <name evidence="2" type="ORF">EDD40_5636</name>
</gene>
<feature type="domain" description="HTH cro/C1-type" evidence="1">
    <location>
        <begin position="19"/>
        <end position="73"/>
    </location>
</feature>
<evidence type="ECO:0000259" key="1">
    <source>
        <dbReference type="PROSITE" id="PS50943"/>
    </source>
</evidence>
<dbReference type="InterPro" id="IPR043917">
    <property type="entry name" value="DUF5753"/>
</dbReference>
<proteinExistence type="predicted"/>
<evidence type="ECO:0000313" key="3">
    <source>
        <dbReference type="Proteomes" id="UP000268727"/>
    </source>
</evidence>
<dbReference type="OrthoDB" id="4285266at2"/>
<dbReference type="InterPro" id="IPR001387">
    <property type="entry name" value="Cro/C1-type_HTH"/>
</dbReference>
<dbReference type="AlphaFoldDB" id="A0A3N1HCK7"/>
<dbReference type="Pfam" id="PF19054">
    <property type="entry name" value="DUF5753"/>
    <property type="match status" value="1"/>
</dbReference>
<dbReference type="PROSITE" id="PS50943">
    <property type="entry name" value="HTH_CROC1"/>
    <property type="match status" value="1"/>
</dbReference>
<comment type="caution">
    <text evidence="2">The sequence shown here is derived from an EMBL/GenBank/DDBJ whole genome shotgun (WGS) entry which is preliminary data.</text>
</comment>
<dbReference type="RefSeq" id="WP_123745559.1">
    <property type="nucleotide sequence ID" value="NZ_RJKM01000001.1"/>
</dbReference>
<evidence type="ECO:0000313" key="2">
    <source>
        <dbReference type="EMBL" id="ROP40230.1"/>
    </source>
</evidence>
<dbReference type="Gene3D" id="1.10.260.40">
    <property type="entry name" value="lambda repressor-like DNA-binding domains"/>
    <property type="match status" value="1"/>
</dbReference>
<reference evidence="2 3" key="1">
    <citation type="submission" date="2018-11" db="EMBL/GenBank/DDBJ databases">
        <title>Sequencing the genomes of 1000 actinobacteria strains.</title>
        <authorList>
            <person name="Klenk H.-P."/>
        </authorList>
    </citation>
    <scope>NUCLEOTIDE SEQUENCE [LARGE SCALE GENOMIC DNA]</scope>
    <source>
        <strain evidence="2 3">DSM 44231</strain>
    </source>
</reference>
<name>A0A3N1HCK7_9PSEU</name>
<dbReference type="Pfam" id="PF13560">
    <property type="entry name" value="HTH_31"/>
    <property type="match status" value="1"/>
</dbReference>
<keyword evidence="3" id="KW-1185">Reference proteome</keyword>
<accession>A0A3N1HCK7</accession>
<dbReference type="SUPFAM" id="SSF47413">
    <property type="entry name" value="lambda repressor-like DNA-binding domains"/>
    <property type="match status" value="1"/>
</dbReference>